<evidence type="ECO:0000313" key="1">
    <source>
        <dbReference type="EMBL" id="SKB07960.1"/>
    </source>
</evidence>
<dbReference type="EMBL" id="FUYE01000025">
    <property type="protein sequence ID" value="SKB07960.1"/>
    <property type="molecule type" value="Genomic_DNA"/>
</dbReference>
<protein>
    <submittedName>
        <fullName evidence="1">Uncharacterized protein</fullName>
    </submittedName>
</protein>
<dbReference type="AlphaFoldDB" id="A0A1T4Z1P0"/>
<gene>
    <name evidence="1" type="ORF">SAMN02745166_04827</name>
</gene>
<organism evidence="1 2">
    <name type="scientific">Prosthecobacter debontii</name>
    <dbReference type="NCBI Taxonomy" id="48467"/>
    <lineage>
        <taxon>Bacteria</taxon>
        <taxon>Pseudomonadati</taxon>
        <taxon>Verrucomicrobiota</taxon>
        <taxon>Verrucomicrobiia</taxon>
        <taxon>Verrucomicrobiales</taxon>
        <taxon>Verrucomicrobiaceae</taxon>
        <taxon>Prosthecobacter</taxon>
    </lineage>
</organism>
<keyword evidence="2" id="KW-1185">Reference proteome</keyword>
<accession>A0A1T4Z1P0</accession>
<dbReference type="Proteomes" id="UP000190774">
    <property type="component" value="Unassembled WGS sequence"/>
</dbReference>
<proteinExistence type="predicted"/>
<evidence type="ECO:0000313" key="2">
    <source>
        <dbReference type="Proteomes" id="UP000190774"/>
    </source>
</evidence>
<sequence>MFRLAIEEMEAWYLGDQVALLEAYPRAKREVLDRYVQDSVCHTWEVLADAIDPGGIAAIKKVGWPLPGQVKSEWAHKIGPLLNLERNRSPSFAKLRDGIRRLVS</sequence>
<name>A0A1T4Z1P0_9BACT</name>
<reference evidence="2" key="1">
    <citation type="submission" date="2017-02" db="EMBL/GenBank/DDBJ databases">
        <authorList>
            <person name="Varghese N."/>
            <person name="Submissions S."/>
        </authorList>
    </citation>
    <scope>NUCLEOTIDE SEQUENCE [LARGE SCALE GENOMIC DNA]</scope>
    <source>
        <strain evidence="2">ATCC 700200</strain>
    </source>
</reference>